<accession>A0A327ZBN4</accession>
<protein>
    <submittedName>
        <fullName evidence="1">Uncharacterized protein</fullName>
    </submittedName>
</protein>
<dbReference type="Proteomes" id="UP000249341">
    <property type="component" value="Unassembled WGS sequence"/>
</dbReference>
<evidence type="ECO:0000313" key="2">
    <source>
        <dbReference type="Proteomes" id="UP000249341"/>
    </source>
</evidence>
<dbReference type="SUPFAM" id="SSF53067">
    <property type="entry name" value="Actin-like ATPase domain"/>
    <property type="match status" value="1"/>
</dbReference>
<sequence length="125" mass="13262">MTSLKLSVGSRPSLQLSNVPAARGYGDFLEMGTDEASRILHDIGRALGRPLAHLCTFLDPERVIADTTIGPAIEPIVAGIREAFTTHAPPVIARDVTISLSRLGGAAELRGALELPREAARRPSV</sequence>
<dbReference type="RefSeq" id="WP_146616824.1">
    <property type="nucleotide sequence ID" value="NZ_JACHWI010000007.1"/>
</dbReference>
<reference evidence="1 2" key="1">
    <citation type="submission" date="2018-06" db="EMBL/GenBank/DDBJ databases">
        <title>Genomic Encyclopedia of Type Strains, Phase III (KMG-III): the genomes of soil and plant-associated and newly described type strains.</title>
        <authorList>
            <person name="Whitman W."/>
        </authorList>
    </citation>
    <scope>NUCLEOTIDE SEQUENCE [LARGE SCALE GENOMIC DNA]</scope>
    <source>
        <strain evidence="1 2">CGMCC 4.7090</strain>
    </source>
</reference>
<organism evidence="1 2">
    <name type="scientific">Actinoplanes lutulentus</name>
    <dbReference type="NCBI Taxonomy" id="1287878"/>
    <lineage>
        <taxon>Bacteria</taxon>
        <taxon>Bacillati</taxon>
        <taxon>Actinomycetota</taxon>
        <taxon>Actinomycetes</taxon>
        <taxon>Micromonosporales</taxon>
        <taxon>Micromonosporaceae</taxon>
        <taxon>Actinoplanes</taxon>
    </lineage>
</organism>
<evidence type="ECO:0000313" key="1">
    <source>
        <dbReference type="EMBL" id="RAK36650.1"/>
    </source>
</evidence>
<keyword evidence="2" id="KW-1185">Reference proteome</keyword>
<dbReference type="Gene3D" id="3.30.420.40">
    <property type="match status" value="1"/>
</dbReference>
<gene>
    <name evidence="1" type="ORF">B0I29_108240</name>
</gene>
<comment type="caution">
    <text evidence="1">The sequence shown here is derived from an EMBL/GenBank/DDBJ whole genome shotgun (WGS) entry which is preliminary data.</text>
</comment>
<name>A0A327ZBN4_9ACTN</name>
<dbReference type="AlphaFoldDB" id="A0A327ZBN4"/>
<dbReference type="EMBL" id="QLMJ01000008">
    <property type="protein sequence ID" value="RAK36650.1"/>
    <property type="molecule type" value="Genomic_DNA"/>
</dbReference>
<dbReference type="InterPro" id="IPR043129">
    <property type="entry name" value="ATPase_NBD"/>
</dbReference>
<proteinExistence type="predicted"/>